<keyword evidence="2" id="KW-0813">Transport</keyword>
<keyword evidence="5 7" id="KW-1133">Transmembrane helix</keyword>
<comment type="caution">
    <text evidence="8">The sequence shown here is derived from an EMBL/GenBank/DDBJ whole genome shotgun (WGS) entry which is preliminary data.</text>
</comment>
<dbReference type="RefSeq" id="WP_068671061.1">
    <property type="nucleotide sequence ID" value="NZ_LWLG01000012.1"/>
</dbReference>
<dbReference type="NCBIfam" id="NF004905">
    <property type="entry name" value="PRK06265.1-5"/>
    <property type="match status" value="1"/>
</dbReference>
<feature type="transmembrane region" description="Helical" evidence="7">
    <location>
        <begin position="131"/>
        <end position="153"/>
    </location>
</feature>
<evidence type="ECO:0000313" key="9">
    <source>
        <dbReference type="Proteomes" id="UP000078390"/>
    </source>
</evidence>
<dbReference type="GO" id="GO:0000041">
    <property type="term" value="P:transition metal ion transport"/>
    <property type="evidence" value="ECO:0007669"/>
    <property type="project" value="InterPro"/>
</dbReference>
<evidence type="ECO:0000256" key="2">
    <source>
        <dbReference type="ARBA" id="ARBA00022448"/>
    </source>
</evidence>
<evidence type="ECO:0000256" key="5">
    <source>
        <dbReference type="ARBA" id="ARBA00022989"/>
    </source>
</evidence>
<dbReference type="PANTHER" id="PTHR34229">
    <property type="entry name" value="METAL TRANSPORT PROTEIN HI_1621-RELATED"/>
    <property type="match status" value="1"/>
</dbReference>
<dbReference type="AlphaFoldDB" id="A0A179D2S5"/>
<gene>
    <name evidence="8" type="ORF">TDIS_1575</name>
</gene>
<keyword evidence="3" id="KW-1003">Cell membrane</keyword>
<evidence type="ECO:0000256" key="4">
    <source>
        <dbReference type="ARBA" id="ARBA00022692"/>
    </source>
</evidence>
<dbReference type="PANTHER" id="PTHR34229:SF1">
    <property type="entry name" value="METAL TRANSPORT PROTEIN HI_1621-RELATED"/>
    <property type="match status" value="1"/>
</dbReference>
<name>A0A179D2S5_9BACT</name>
<dbReference type="Pfam" id="PF01891">
    <property type="entry name" value="CbiM"/>
    <property type="match status" value="1"/>
</dbReference>
<protein>
    <submittedName>
        <fullName evidence="8">Substrate-specific component NikM of nickel ECF transporter</fullName>
    </submittedName>
</protein>
<feature type="transmembrane region" description="Helical" evidence="7">
    <location>
        <begin position="68"/>
        <end position="91"/>
    </location>
</feature>
<proteinExistence type="predicted"/>
<evidence type="ECO:0000256" key="7">
    <source>
        <dbReference type="SAM" id="Phobius"/>
    </source>
</evidence>
<feature type="transmembrane region" description="Helical" evidence="7">
    <location>
        <begin position="192"/>
        <end position="211"/>
    </location>
</feature>
<accession>A0A179D2S5</accession>
<dbReference type="GO" id="GO:0005886">
    <property type="term" value="C:plasma membrane"/>
    <property type="evidence" value="ECO:0007669"/>
    <property type="project" value="UniProtKB-SubCell"/>
</dbReference>
<feature type="transmembrane region" description="Helical" evidence="7">
    <location>
        <begin position="7"/>
        <end position="27"/>
    </location>
</feature>
<feature type="transmembrane region" description="Helical" evidence="7">
    <location>
        <begin position="159"/>
        <end position="180"/>
    </location>
</feature>
<evidence type="ECO:0000256" key="1">
    <source>
        <dbReference type="ARBA" id="ARBA00004651"/>
    </source>
</evidence>
<evidence type="ECO:0000256" key="6">
    <source>
        <dbReference type="ARBA" id="ARBA00023136"/>
    </source>
</evidence>
<reference evidence="8 9" key="1">
    <citation type="submission" date="2016-04" db="EMBL/GenBank/DDBJ databases">
        <title>Genome analysis of Thermosulfurimonas dismutans, the first thermophilic sulfur-disproportionating bacterium of the phylum Thermodesulfobacteria.</title>
        <authorList>
            <person name="Mardanov A.V."/>
            <person name="Beletsky A.V."/>
            <person name="Kadnikov V.V."/>
            <person name="Slobodkin A.I."/>
            <person name="Ravin N.V."/>
        </authorList>
    </citation>
    <scope>NUCLEOTIDE SEQUENCE [LARGE SCALE GENOMIC DNA]</scope>
    <source>
        <strain evidence="8 9">S95</strain>
    </source>
</reference>
<keyword evidence="6 7" id="KW-0472">Membrane</keyword>
<dbReference type="InterPro" id="IPR002751">
    <property type="entry name" value="CbiM/NikMN"/>
</dbReference>
<comment type="subcellular location">
    <subcellularLocation>
        <location evidence="1">Cell membrane</location>
        <topology evidence="1">Multi-pass membrane protein</topology>
    </subcellularLocation>
</comment>
<evidence type="ECO:0000256" key="3">
    <source>
        <dbReference type="ARBA" id="ARBA00022475"/>
    </source>
</evidence>
<organism evidence="8 9">
    <name type="scientific">Thermosulfurimonas dismutans</name>
    <dbReference type="NCBI Taxonomy" id="999894"/>
    <lineage>
        <taxon>Bacteria</taxon>
        <taxon>Pseudomonadati</taxon>
        <taxon>Thermodesulfobacteriota</taxon>
        <taxon>Thermodesulfobacteria</taxon>
        <taxon>Thermodesulfobacteriales</taxon>
        <taxon>Thermodesulfobacteriaceae</taxon>
        <taxon>Thermosulfurimonas</taxon>
    </lineage>
</organism>
<feature type="transmembrane region" description="Helical" evidence="7">
    <location>
        <begin position="39"/>
        <end position="56"/>
    </location>
</feature>
<evidence type="ECO:0000313" key="8">
    <source>
        <dbReference type="EMBL" id="OAQ20380.1"/>
    </source>
</evidence>
<dbReference type="Proteomes" id="UP000078390">
    <property type="component" value="Unassembled WGS sequence"/>
</dbReference>
<dbReference type="Gene3D" id="1.10.1760.20">
    <property type="match status" value="1"/>
</dbReference>
<keyword evidence="9" id="KW-1185">Reference proteome</keyword>
<keyword evidence="4 7" id="KW-0812">Transmembrane</keyword>
<feature type="transmembrane region" description="Helical" evidence="7">
    <location>
        <begin position="319"/>
        <end position="336"/>
    </location>
</feature>
<dbReference type="OrthoDB" id="9792317at2"/>
<dbReference type="STRING" id="999894.TDIS_1575"/>
<sequence>MHIADGVLPAWISGVGWVVTAGGVVLSLRRLPVEEVPKISLVTAAIFLASLIHVPLGPTSVHLILNGLGGLLLGPLAFLSFFIALALQALLFQFGGLFSLGINTLVMGGPAFMVGLLTYKGGFHRNTILSGVLCGGAVLLSGLLLALTLSLAGENFLGVARLALVAHLPVAVLEGLIGALTLKTLKALKPSLFPACLILILIPSLSSAHRLDLDLFPEKTTIRVEAFFPDGTPAVGDRVEMSYQGKVIATCTTDSEGVCTLPRPNYPEVKIVLSGKLGHRVERTLKLATNTFPAQETRESSQGPSKVKIHKEKFPTTEVLAGLGFIFGLSGFIVAWDTRRRFKALASSGN</sequence>
<dbReference type="PATRIC" id="fig|999894.6.peg.1574"/>
<dbReference type="EMBL" id="LWLG01000012">
    <property type="protein sequence ID" value="OAQ20380.1"/>
    <property type="molecule type" value="Genomic_DNA"/>
</dbReference>
<feature type="transmembrane region" description="Helical" evidence="7">
    <location>
        <begin position="97"/>
        <end position="119"/>
    </location>
</feature>